<gene>
    <name evidence="8" type="ORF">METZ01_LOCUS201322</name>
</gene>
<keyword evidence="6" id="KW-0411">Iron-sulfur</keyword>
<dbReference type="PROSITE" id="PS51918">
    <property type="entry name" value="RADICAL_SAM"/>
    <property type="match status" value="1"/>
</dbReference>
<dbReference type="InterPro" id="IPR007197">
    <property type="entry name" value="rSAM"/>
</dbReference>
<dbReference type="InterPro" id="IPR020050">
    <property type="entry name" value="FO_synthase_su2"/>
</dbReference>
<dbReference type="GO" id="GO:0044689">
    <property type="term" value="F:7,8-didemethyl-8-hydroxy-5-deazariboflavin synthase activity"/>
    <property type="evidence" value="ECO:0007669"/>
    <property type="project" value="TreeGrafter"/>
</dbReference>
<dbReference type="InterPro" id="IPR034405">
    <property type="entry name" value="F420"/>
</dbReference>
<evidence type="ECO:0000259" key="7">
    <source>
        <dbReference type="PROSITE" id="PS51918"/>
    </source>
</evidence>
<keyword evidence="2" id="KW-0004">4Fe-4S</keyword>
<dbReference type="NCBIfam" id="TIGR00423">
    <property type="entry name" value="CofH family radical SAM protein"/>
    <property type="match status" value="1"/>
</dbReference>
<dbReference type="PANTHER" id="PTHR43076">
    <property type="entry name" value="FO SYNTHASE (COFH)"/>
    <property type="match status" value="1"/>
</dbReference>
<evidence type="ECO:0000313" key="8">
    <source>
        <dbReference type="EMBL" id="SVB48468.1"/>
    </source>
</evidence>
<dbReference type="SFLD" id="SFLDF00343">
    <property type="entry name" value="aminofutalosine_synthase_(mqnE"/>
    <property type="match status" value="1"/>
</dbReference>
<dbReference type="NCBIfam" id="TIGR03700">
    <property type="entry name" value="mena_SCO4494"/>
    <property type="match status" value="1"/>
</dbReference>
<dbReference type="PIRSF" id="PIRSF004762">
    <property type="entry name" value="CHP00423"/>
    <property type="match status" value="1"/>
</dbReference>
<accession>A0A382ECR5</accession>
<dbReference type="CDD" id="cd01335">
    <property type="entry name" value="Radical_SAM"/>
    <property type="match status" value="1"/>
</dbReference>
<dbReference type="InterPro" id="IPR006638">
    <property type="entry name" value="Elp3/MiaA/NifB-like_rSAM"/>
</dbReference>
<evidence type="ECO:0000256" key="5">
    <source>
        <dbReference type="ARBA" id="ARBA00023004"/>
    </source>
</evidence>
<dbReference type="SUPFAM" id="SSF102114">
    <property type="entry name" value="Radical SAM enzymes"/>
    <property type="match status" value="1"/>
</dbReference>
<dbReference type="GO" id="GO:0046872">
    <property type="term" value="F:metal ion binding"/>
    <property type="evidence" value="ECO:0007669"/>
    <property type="project" value="UniProtKB-KW"/>
</dbReference>
<dbReference type="SFLD" id="SFLDG01389">
    <property type="entry name" value="menaquinone_synthsis_involved"/>
    <property type="match status" value="1"/>
</dbReference>
<dbReference type="InterPro" id="IPR013785">
    <property type="entry name" value="Aldolase_TIM"/>
</dbReference>
<dbReference type="SFLD" id="SFLDS00029">
    <property type="entry name" value="Radical_SAM"/>
    <property type="match status" value="1"/>
</dbReference>
<evidence type="ECO:0000256" key="4">
    <source>
        <dbReference type="ARBA" id="ARBA00022723"/>
    </source>
</evidence>
<dbReference type="GO" id="GO:0009234">
    <property type="term" value="P:menaquinone biosynthetic process"/>
    <property type="evidence" value="ECO:0007669"/>
    <property type="project" value="InterPro"/>
</dbReference>
<keyword evidence="4" id="KW-0479">Metal-binding</keyword>
<evidence type="ECO:0000256" key="2">
    <source>
        <dbReference type="ARBA" id="ARBA00022485"/>
    </source>
</evidence>
<dbReference type="EMBL" id="UINC01043849">
    <property type="protein sequence ID" value="SVB48468.1"/>
    <property type="molecule type" value="Genomic_DNA"/>
</dbReference>
<name>A0A382ECR5_9ZZZZ</name>
<keyword evidence="5" id="KW-0408">Iron</keyword>
<dbReference type="Gene3D" id="3.20.20.70">
    <property type="entry name" value="Aldolase class I"/>
    <property type="match status" value="1"/>
</dbReference>
<dbReference type="GO" id="GO:0051539">
    <property type="term" value="F:4 iron, 4 sulfur cluster binding"/>
    <property type="evidence" value="ECO:0007669"/>
    <property type="project" value="UniProtKB-KW"/>
</dbReference>
<evidence type="ECO:0000256" key="3">
    <source>
        <dbReference type="ARBA" id="ARBA00022691"/>
    </source>
</evidence>
<dbReference type="InterPro" id="IPR058240">
    <property type="entry name" value="rSAM_sf"/>
</dbReference>
<feature type="domain" description="Radical SAM core" evidence="7">
    <location>
        <begin position="53"/>
        <end position="291"/>
    </location>
</feature>
<keyword evidence="3" id="KW-0949">S-adenosyl-L-methionine</keyword>
<evidence type="ECO:0000256" key="6">
    <source>
        <dbReference type="ARBA" id="ARBA00023014"/>
    </source>
</evidence>
<dbReference type="PANTHER" id="PTHR43076:SF7">
    <property type="entry name" value="AMINODEOXYFUTALOSINE SYNTHASE"/>
    <property type="match status" value="1"/>
</dbReference>
<comment type="cofactor">
    <cofactor evidence="1">
        <name>[4Fe-4S] cluster</name>
        <dbReference type="ChEBI" id="CHEBI:49883"/>
    </cofactor>
</comment>
<protein>
    <recommendedName>
        <fullName evidence="7">Radical SAM core domain-containing protein</fullName>
    </recommendedName>
</protein>
<evidence type="ECO:0000256" key="1">
    <source>
        <dbReference type="ARBA" id="ARBA00001966"/>
    </source>
</evidence>
<reference evidence="8" key="1">
    <citation type="submission" date="2018-05" db="EMBL/GenBank/DDBJ databases">
        <authorList>
            <person name="Lanie J.A."/>
            <person name="Ng W.-L."/>
            <person name="Kazmierczak K.M."/>
            <person name="Andrzejewski T.M."/>
            <person name="Davidsen T.M."/>
            <person name="Wayne K.J."/>
            <person name="Tettelin H."/>
            <person name="Glass J.I."/>
            <person name="Rusch D."/>
            <person name="Podicherti R."/>
            <person name="Tsui H.-C.T."/>
            <person name="Winkler M.E."/>
        </authorList>
    </citation>
    <scope>NUCLEOTIDE SEQUENCE</scope>
</reference>
<sequence length="390" mass="43957">VILQEQIERAGLADIHAKVAAGQRLSADDGGRLYESADLPVLGYLANLVREDRHGHTTYYVRNQHINYTNICNKLCKFCSFYVKPNHEKGYVLDPEQVAQRVTDYAEVPITEIHMVGGVNPKLPYQYYLDVLQAMKQARPEAHLKAFTMIEVAQIQRIAKKPLEEVFADMRAVGLESLPGGGAEVFSERVHEDLFWTKADSDDWLAIAAEAHKAGLPSNATMLYGHVENTQEKVYHLCRLREVQDETKGFLAYIPLSFHPERTEIDHLPGPTGQLDLKEVAVGRLMLDNFPHVKTFWIMNTIEISQVALWYGANDIDGTIMDYEITRTSFEDTQQRLTQKNLLDRIVEAGRQPVERDSLYNVVADAETLVAADRGSSQSKLERQASGTDG</sequence>
<feature type="non-terminal residue" evidence="8">
    <location>
        <position position="1"/>
    </location>
</feature>
<dbReference type="SFLD" id="SFLDG01064">
    <property type="entry name" value="F420__menaquinone_cofactor_bio"/>
    <property type="match status" value="1"/>
</dbReference>
<dbReference type="InterPro" id="IPR022432">
    <property type="entry name" value="MqnE"/>
</dbReference>
<dbReference type="Pfam" id="PF19288">
    <property type="entry name" value="CofH_C"/>
    <property type="match status" value="1"/>
</dbReference>
<proteinExistence type="predicted"/>
<dbReference type="SMART" id="SM00729">
    <property type="entry name" value="Elp3"/>
    <property type="match status" value="1"/>
</dbReference>
<dbReference type="InterPro" id="IPR045567">
    <property type="entry name" value="CofH/MnqC-like_C"/>
</dbReference>
<dbReference type="Pfam" id="PF04055">
    <property type="entry name" value="Radical_SAM"/>
    <property type="match status" value="1"/>
</dbReference>
<organism evidence="8">
    <name type="scientific">marine metagenome</name>
    <dbReference type="NCBI Taxonomy" id="408172"/>
    <lineage>
        <taxon>unclassified sequences</taxon>
        <taxon>metagenomes</taxon>
        <taxon>ecological metagenomes</taxon>
    </lineage>
</organism>
<dbReference type="AlphaFoldDB" id="A0A382ECR5"/>
<dbReference type="GO" id="GO:0016765">
    <property type="term" value="F:transferase activity, transferring alkyl or aryl (other than methyl) groups"/>
    <property type="evidence" value="ECO:0007669"/>
    <property type="project" value="InterPro"/>
</dbReference>